<evidence type="ECO:0000313" key="6">
    <source>
        <dbReference type="Proteomes" id="UP000005090"/>
    </source>
</evidence>
<feature type="domain" description="Endonuclease GajA/Old nuclease/RecF-like AAA" evidence="2">
    <location>
        <begin position="1"/>
        <end position="52"/>
    </location>
</feature>
<feature type="domain" description="OLD protein-like TOPRIM" evidence="4">
    <location>
        <begin position="397"/>
        <end position="467"/>
    </location>
</feature>
<dbReference type="InterPro" id="IPR051396">
    <property type="entry name" value="Bact_Antivir_Def_Nuclease"/>
</dbReference>
<feature type="region of interest" description="Disordered" evidence="1">
    <location>
        <begin position="585"/>
        <end position="606"/>
    </location>
</feature>
<evidence type="ECO:0000256" key="1">
    <source>
        <dbReference type="SAM" id="MobiDB-lite"/>
    </source>
</evidence>
<keyword evidence="5" id="KW-0255">Endonuclease</keyword>
<dbReference type="RefSeq" id="WP_005369542.1">
    <property type="nucleotide sequence ID" value="NZ_CM001475.1"/>
</dbReference>
<dbReference type="InterPro" id="IPR041685">
    <property type="entry name" value="AAA_GajA/Old/RecF-like"/>
</dbReference>
<keyword evidence="6" id="KW-1185">Reference proteome</keyword>
<dbReference type="Pfam" id="PF20469">
    <property type="entry name" value="OLD-like_TOPRIM"/>
    <property type="match status" value="1"/>
</dbReference>
<dbReference type="Pfam" id="PF13175">
    <property type="entry name" value="AAA_15"/>
    <property type="match status" value="1"/>
</dbReference>
<dbReference type="Proteomes" id="UP000005090">
    <property type="component" value="Chromosome"/>
</dbReference>
<dbReference type="Gene3D" id="3.40.50.300">
    <property type="entry name" value="P-loop containing nucleotide triphosphate hydrolases"/>
    <property type="match status" value="2"/>
</dbReference>
<dbReference type="GO" id="GO:0005524">
    <property type="term" value="F:ATP binding"/>
    <property type="evidence" value="ECO:0007669"/>
    <property type="project" value="InterPro"/>
</dbReference>
<evidence type="ECO:0000259" key="3">
    <source>
        <dbReference type="Pfam" id="PF13304"/>
    </source>
</evidence>
<dbReference type="AlphaFoldDB" id="H8GPL5"/>
<dbReference type="GO" id="GO:0016887">
    <property type="term" value="F:ATP hydrolysis activity"/>
    <property type="evidence" value="ECO:0007669"/>
    <property type="project" value="InterPro"/>
</dbReference>
<protein>
    <submittedName>
        <fullName evidence="5">Putative ATP-dependent endonuclease of the OLD family</fullName>
    </submittedName>
</protein>
<dbReference type="InterPro" id="IPR034139">
    <property type="entry name" value="TOPRIM_OLD"/>
</dbReference>
<feature type="domain" description="ATPase AAA-type core" evidence="3">
    <location>
        <begin position="194"/>
        <end position="352"/>
    </location>
</feature>
<dbReference type="eggNOG" id="COG1195">
    <property type="taxonomic scope" value="Bacteria"/>
</dbReference>
<dbReference type="HOGENOM" id="CLU_446007_0_0_6"/>
<dbReference type="Pfam" id="PF13304">
    <property type="entry name" value="AAA_21"/>
    <property type="match status" value="1"/>
</dbReference>
<reference evidence="5 6" key="1">
    <citation type="journal article" date="2013" name="Genome Announc.">
        <title>Genome Sequence of the Obligate Gammaproteobacterial Methanotroph Methylomicrobium album Strain BG8.</title>
        <authorList>
            <person name="Kits K.D."/>
            <person name="Kalyuzhnaya M.G."/>
            <person name="Klotz M.G."/>
            <person name="Jetten M.S."/>
            <person name="Op den Camp H.J."/>
            <person name="Vuilleumier S."/>
            <person name="Bringel F."/>
            <person name="Dispirito A.A."/>
            <person name="Murrell J.C."/>
            <person name="Bruce D."/>
            <person name="Cheng J.F."/>
            <person name="Copeland A."/>
            <person name="Goodwin L."/>
            <person name="Hauser L."/>
            <person name="Lajus A."/>
            <person name="Land M.L."/>
            <person name="Lapidus A."/>
            <person name="Lucas S."/>
            <person name="Medigue C."/>
            <person name="Pitluck S."/>
            <person name="Woyke T."/>
            <person name="Zeytun A."/>
            <person name="Stein L.Y."/>
        </authorList>
    </citation>
    <scope>NUCLEOTIDE SEQUENCE [LARGE SCALE GENOMIC DNA]</scope>
    <source>
        <strain evidence="5 6">BG8</strain>
    </source>
</reference>
<dbReference type="SUPFAM" id="SSF52540">
    <property type="entry name" value="P-loop containing nucleoside triphosphate hydrolases"/>
    <property type="match status" value="1"/>
</dbReference>
<organism evidence="5 6">
    <name type="scientific">Methylomicrobium album BG8</name>
    <dbReference type="NCBI Taxonomy" id="686340"/>
    <lineage>
        <taxon>Bacteria</taxon>
        <taxon>Pseudomonadati</taxon>
        <taxon>Pseudomonadota</taxon>
        <taxon>Gammaproteobacteria</taxon>
        <taxon>Methylococcales</taxon>
        <taxon>Methylococcaceae</taxon>
        <taxon>Methylomicrobium</taxon>
    </lineage>
</organism>
<sequence length="606" mass="68034">MRITKINVRNFRGIFNGEVLLPEHAVLVGDNNIGKSTLLEAIDLVLGPERLSRRPVIDEHDFYTGKYIDLEGNPVPILIEVVVTDLSENQARHFRDHLEWWNEQSQNLLEGPPPEETDIVHVKPALRIGFEGKYDTEEDDFIGSTFFASPTKEDGTHDTFRTSDKRLCGFLYLRTLRTGSRALSLERGSLLDIILRLHDDKNFKIWEDVLKQLRDLPVAENPELGITDILNSVQVAIRKFMPADSVSNPHMRVSDLTREALRRTLTVFMATGVKREDGSDYAAPFQHQGTGTINTLVLALLSLIADLKQNVIFAMEEPEIAIPPHTQKRIIDGVRSRSAQALFTSHSPYVLEEFPPEQIVVLKRHEGQLTAVQATYPPAVKPKAYKEEIRKRFCEALLARRVLIAEGRTEYDAWPAAARRLHELYPEEFRTVEAMGVAIINAATDTQITPLGNYFSMLGKTVFAVFDKQGAEQKTLIDSSVQYPFEAQEKGFENIVLNGTAESALRRFAMQIVDGGEWPTHLTAQKPTSTTPLADLREALRSYFSWAKGSGDAADLLAICSKEEMPEFIVNTLISIQKIIEPPEATDLSVDEDDAETLPEGEAFTV</sequence>
<proteinExistence type="predicted"/>
<dbReference type="PANTHER" id="PTHR43581:SF4">
    <property type="entry name" value="ATP_GTP PHOSPHATASE"/>
    <property type="match status" value="1"/>
</dbReference>
<dbReference type="InterPro" id="IPR003959">
    <property type="entry name" value="ATPase_AAA_core"/>
</dbReference>
<dbReference type="InterPro" id="IPR027417">
    <property type="entry name" value="P-loop_NTPase"/>
</dbReference>
<dbReference type="eggNOG" id="COG3593">
    <property type="taxonomic scope" value="Bacteria"/>
</dbReference>
<gene>
    <name evidence="5" type="ORF">Metal_0632</name>
</gene>
<keyword evidence="5" id="KW-0540">Nuclease</keyword>
<dbReference type="STRING" id="686340.Metal_0632"/>
<name>H8GPL5_METAL</name>
<feature type="compositionally biased region" description="Acidic residues" evidence="1">
    <location>
        <begin position="589"/>
        <end position="599"/>
    </location>
</feature>
<dbReference type="PANTHER" id="PTHR43581">
    <property type="entry name" value="ATP/GTP PHOSPHATASE"/>
    <property type="match status" value="1"/>
</dbReference>
<accession>H8GPL5</accession>
<dbReference type="GO" id="GO:0004519">
    <property type="term" value="F:endonuclease activity"/>
    <property type="evidence" value="ECO:0007669"/>
    <property type="project" value="UniProtKB-KW"/>
</dbReference>
<keyword evidence="5" id="KW-0378">Hydrolase</keyword>
<evidence type="ECO:0000259" key="4">
    <source>
        <dbReference type="Pfam" id="PF20469"/>
    </source>
</evidence>
<evidence type="ECO:0000259" key="2">
    <source>
        <dbReference type="Pfam" id="PF13175"/>
    </source>
</evidence>
<dbReference type="EMBL" id="CM001475">
    <property type="protein sequence ID" value="EIC28477.1"/>
    <property type="molecule type" value="Genomic_DNA"/>
</dbReference>
<evidence type="ECO:0000313" key="5">
    <source>
        <dbReference type="EMBL" id="EIC28477.1"/>
    </source>
</evidence>